<dbReference type="HOGENOM" id="CLU_2447805_0_0_2"/>
<sequence length="89" mass="9691">MAGKLHLVNHDIHIISNGLVIVKIVLMPSSCYSNLLDKALSILKSREEISVVNNSINVKVGDYSPEAYGIFIFANPWIGISTLCTCCQG</sequence>
<dbReference type="Proteomes" id="UP000006818">
    <property type="component" value="Chromosome"/>
</dbReference>
<organism evidence="1 2">
    <name type="scientific">Saccharolobus islandicus (strain Y.N.15.51 / Yellowstone #2)</name>
    <name type="common">Sulfolobus islandicus</name>
    <dbReference type="NCBI Taxonomy" id="419942"/>
    <lineage>
        <taxon>Archaea</taxon>
        <taxon>Thermoproteota</taxon>
        <taxon>Thermoprotei</taxon>
        <taxon>Sulfolobales</taxon>
        <taxon>Sulfolobaceae</taxon>
        <taxon>Saccharolobus</taxon>
    </lineage>
</organism>
<accession>C3NKC5</accession>
<evidence type="ECO:0000313" key="2">
    <source>
        <dbReference type="Proteomes" id="UP000006818"/>
    </source>
</evidence>
<dbReference type="RefSeq" id="WP_012717916.1">
    <property type="nucleotide sequence ID" value="NC_012623.1"/>
</dbReference>
<dbReference type="KEGG" id="sin:YN1551_2400"/>
<protein>
    <submittedName>
        <fullName evidence="1">Uncharacterized protein</fullName>
    </submittedName>
</protein>
<name>C3NKC5_SACI1</name>
<gene>
    <name evidence="1" type="ordered locus">YN1551_2400</name>
</gene>
<dbReference type="AlphaFoldDB" id="C3NKC5"/>
<dbReference type="GeneID" id="41340788"/>
<proteinExistence type="predicted"/>
<dbReference type="EMBL" id="CP001404">
    <property type="protein sequence ID" value="ACP49368.1"/>
    <property type="molecule type" value="Genomic_DNA"/>
</dbReference>
<reference evidence="1 2" key="1">
    <citation type="journal article" date="2009" name="Proc. Natl. Acad. Sci. U.S.A.">
        <title>Biogeography of the Sulfolobus islandicus pan-genome.</title>
        <authorList>
            <person name="Reno M.L."/>
            <person name="Held N.L."/>
            <person name="Fields C.J."/>
            <person name="Burke P.V."/>
            <person name="Whitaker R.J."/>
        </authorList>
    </citation>
    <scope>NUCLEOTIDE SEQUENCE [LARGE SCALE GENOMIC DNA]</scope>
    <source>
        <strain evidence="2">Y.N.15.51 / Yellowstone #2</strain>
    </source>
</reference>
<evidence type="ECO:0000313" key="1">
    <source>
        <dbReference type="EMBL" id="ACP49368.1"/>
    </source>
</evidence>